<name>A0A5E4QIU7_9NEOP</name>
<dbReference type="AlphaFoldDB" id="A0A5E4QIU7"/>
<protein>
    <submittedName>
        <fullName evidence="1">Uncharacterized protein</fullName>
    </submittedName>
</protein>
<sequence length="73" mass="8422">MTNLIKIMKEYYNVVIDNEHILIIPLVERCKCLLDLISFNPLPSIVFLRALSVYDRKRKDGVYPALGVSTIEL</sequence>
<gene>
    <name evidence="1" type="ORF">LSINAPIS_LOCUS9000</name>
</gene>
<proteinExistence type="predicted"/>
<dbReference type="Proteomes" id="UP000324832">
    <property type="component" value="Unassembled WGS sequence"/>
</dbReference>
<accession>A0A5E4QIU7</accession>
<evidence type="ECO:0000313" key="2">
    <source>
        <dbReference type="Proteomes" id="UP000324832"/>
    </source>
</evidence>
<evidence type="ECO:0000313" key="1">
    <source>
        <dbReference type="EMBL" id="VVC97797.1"/>
    </source>
</evidence>
<dbReference type="EMBL" id="FZQP02003333">
    <property type="protein sequence ID" value="VVC97797.1"/>
    <property type="molecule type" value="Genomic_DNA"/>
</dbReference>
<keyword evidence="2" id="KW-1185">Reference proteome</keyword>
<reference evidence="1 2" key="1">
    <citation type="submission" date="2017-07" db="EMBL/GenBank/DDBJ databases">
        <authorList>
            <person name="Talla V."/>
            <person name="Backstrom N."/>
        </authorList>
    </citation>
    <scope>NUCLEOTIDE SEQUENCE [LARGE SCALE GENOMIC DNA]</scope>
</reference>
<organism evidence="1 2">
    <name type="scientific">Leptidea sinapis</name>
    <dbReference type="NCBI Taxonomy" id="189913"/>
    <lineage>
        <taxon>Eukaryota</taxon>
        <taxon>Metazoa</taxon>
        <taxon>Ecdysozoa</taxon>
        <taxon>Arthropoda</taxon>
        <taxon>Hexapoda</taxon>
        <taxon>Insecta</taxon>
        <taxon>Pterygota</taxon>
        <taxon>Neoptera</taxon>
        <taxon>Endopterygota</taxon>
        <taxon>Lepidoptera</taxon>
        <taxon>Glossata</taxon>
        <taxon>Ditrysia</taxon>
        <taxon>Papilionoidea</taxon>
        <taxon>Pieridae</taxon>
        <taxon>Dismorphiinae</taxon>
        <taxon>Leptidea</taxon>
    </lineage>
</organism>